<dbReference type="EMBL" id="JAVLET010000002">
    <property type="protein sequence ID" value="KAL0473100.1"/>
    <property type="molecule type" value="Genomic_DNA"/>
</dbReference>
<protein>
    <submittedName>
        <fullName evidence="2">Uncharacterized protein</fullName>
    </submittedName>
</protein>
<gene>
    <name evidence="2" type="ORF">QR685DRAFT_162622</name>
</gene>
<comment type="caution">
    <text evidence="2">The sequence shown here is derived from an EMBL/GenBank/DDBJ whole genome shotgun (WGS) entry which is preliminary data.</text>
</comment>
<feature type="signal peptide" evidence="1">
    <location>
        <begin position="1"/>
        <end position="20"/>
    </location>
</feature>
<evidence type="ECO:0000313" key="3">
    <source>
        <dbReference type="Proteomes" id="UP001451303"/>
    </source>
</evidence>
<evidence type="ECO:0000256" key="1">
    <source>
        <dbReference type="SAM" id="SignalP"/>
    </source>
</evidence>
<feature type="chain" id="PRO_5047011445" evidence="1">
    <location>
        <begin position="21"/>
        <end position="93"/>
    </location>
</feature>
<evidence type="ECO:0000313" key="2">
    <source>
        <dbReference type="EMBL" id="KAL0473100.1"/>
    </source>
</evidence>
<name>A0ABR3DKA3_NEUIN</name>
<dbReference type="Proteomes" id="UP001451303">
    <property type="component" value="Unassembled WGS sequence"/>
</dbReference>
<reference evidence="2 3" key="1">
    <citation type="submission" date="2023-09" db="EMBL/GenBank/DDBJ databases">
        <title>Multi-omics analysis of a traditional fermented food reveals byproduct-associated fungal strains for waste-to-food upcycling.</title>
        <authorList>
            <consortium name="Lawrence Berkeley National Laboratory"/>
            <person name="Rekdal V.M."/>
            <person name="Villalobos-Escobedo J.M."/>
            <person name="Rodriguez-Valeron N."/>
            <person name="Garcia M.O."/>
            <person name="Vasquez D.P."/>
            <person name="Damayanti I."/>
            <person name="Sorensen P.M."/>
            <person name="Baidoo E.E."/>
            <person name="De Carvalho A.C."/>
            <person name="Riley R."/>
            <person name="Lipzen A."/>
            <person name="He G."/>
            <person name="Yan M."/>
            <person name="Haridas S."/>
            <person name="Daum C."/>
            <person name="Yoshinaga Y."/>
            <person name="Ng V."/>
            <person name="Grigoriev I.V."/>
            <person name="Munk R."/>
            <person name="Nuraida L."/>
            <person name="Wijaya C.H."/>
            <person name="Morales P.-C."/>
            <person name="Keasling J.D."/>
        </authorList>
    </citation>
    <scope>NUCLEOTIDE SEQUENCE [LARGE SCALE GENOMIC DNA]</scope>
    <source>
        <strain evidence="2 3">FGSC 2613</strain>
    </source>
</reference>
<keyword evidence="1" id="KW-0732">Signal</keyword>
<proteinExistence type="predicted"/>
<organism evidence="2 3">
    <name type="scientific">Neurospora intermedia</name>
    <dbReference type="NCBI Taxonomy" id="5142"/>
    <lineage>
        <taxon>Eukaryota</taxon>
        <taxon>Fungi</taxon>
        <taxon>Dikarya</taxon>
        <taxon>Ascomycota</taxon>
        <taxon>Pezizomycotina</taxon>
        <taxon>Sordariomycetes</taxon>
        <taxon>Sordariomycetidae</taxon>
        <taxon>Sordariales</taxon>
        <taxon>Sordariaceae</taxon>
        <taxon>Neurospora</taxon>
    </lineage>
</organism>
<keyword evidence="3" id="KW-1185">Reference proteome</keyword>
<sequence>MHWTVVALATSRLFTSKSMASVIVSCLKPRPMSKLNSDEDYCSEDVTPRILEGKILTETRRSRCVAQHVKMNKVRGADEPLPRLENQRSQTKR</sequence>
<accession>A0ABR3DKA3</accession>